<comment type="caution">
    <text evidence="2">The sequence shown here is derived from an EMBL/GenBank/DDBJ whole genome shotgun (WGS) entry which is preliminary data.</text>
</comment>
<dbReference type="SUPFAM" id="SSF55729">
    <property type="entry name" value="Acyl-CoA N-acyltransferases (Nat)"/>
    <property type="match status" value="1"/>
</dbReference>
<reference evidence="2 3" key="1">
    <citation type="submission" date="2020-08" db="EMBL/GenBank/DDBJ databases">
        <title>Genomic Encyclopedia of Type Strains, Phase IV (KMG-IV): sequencing the most valuable type-strain genomes for metagenomic binning, comparative biology and taxonomic classification.</title>
        <authorList>
            <person name="Goeker M."/>
        </authorList>
    </citation>
    <scope>NUCLEOTIDE SEQUENCE [LARGE SCALE GENOMIC DNA]</scope>
    <source>
        <strain evidence="2 3">DSM 26189</strain>
    </source>
</reference>
<feature type="domain" description="N-acetyltransferase" evidence="1">
    <location>
        <begin position="3"/>
        <end position="196"/>
    </location>
</feature>
<keyword evidence="3" id="KW-1185">Reference proteome</keyword>
<dbReference type="PROSITE" id="PS51186">
    <property type="entry name" value="GNAT"/>
    <property type="match status" value="1"/>
</dbReference>
<gene>
    <name evidence="2" type="ORF">GGR43_003162</name>
</gene>
<evidence type="ECO:0000259" key="1">
    <source>
        <dbReference type="PROSITE" id="PS51186"/>
    </source>
</evidence>
<dbReference type="Pfam" id="PF00583">
    <property type="entry name" value="Acetyltransf_1"/>
    <property type="match status" value="1"/>
</dbReference>
<dbReference type="InterPro" id="IPR016181">
    <property type="entry name" value="Acyl_CoA_acyltransferase"/>
</dbReference>
<evidence type="ECO:0000313" key="3">
    <source>
        <dbReference type="Proteomes" id="UP000571950"/>
    </source>
</evidence>
<keyword evidence="2" id="KW-0808">Transferase</keyword>
<evidence type="ECO:0000313" key="2">
    <source>
        <dbReference type="EMBL" id="MBB3927431.1"/>
    </source>
</evidence>
<accession>A0A7W6FQS5</accession>
<sequence length="196" mass="21971">MNATIRSLTDPEERRAALPALARLRIEVFREWPYLYEGTESYEAEYLEEFIAEPGAVLVTAEVNGAIVGAATASPMRGQKEAFKAPFVARGFDIDRLFYFGESVLLPGWRGLGIGHGFFDAREEAARQGGASHACFCAVVRPADHPLRPAGARDLHPFWRARGYGAVEGLVTTFDWKDIDQRRETPHPMQFWMRAL</sequence>
<dbReference type="Proteomes" id="UP000571950">
    <property type="component" value="Unassembled WGS sequence"/>
</dbReference>
<dbReference type="RefSeq" id="WP_188072934.1">
    <property type="nucleotide sequence ID" value="NZ_BSPS01000130.1"/>
</dbReference>
<protein>
    <submittedName>
        <fullName evidence="2">GNAT superfamily N-acetyltransferase</fullName>
    </submittedName>
</protein>
<organism evidence="2 3">
    <name type="scientific">Sphingobium jiangsuense</name>
    <dbReference type="NCBI Taxonomy" id="870476"/>
    <lineage>
        <taxon>Bacteria</taxon>
        <taxon>Pseudomonadati</taxon>
        <taxon>Pseudomonadota</taxon>
        <taxon>Alphaproteobacteria</taxon>
        <taxon>Sphingomonadales</taxon>
        <taxon>Sphingomonadaceae</taxon>
        <taxon>Sphingobium</taxon>
    </lineage>
</organism>
<name>A0A7W6FQS5_9SPHN</name>
<dbReference type="Gene3D" id="3.40.630.30">
    <property type="match status" value="1"/>
</dbReference>
<dbReference type="AlphaFoldDB" id="A0A7W6FQS5"/>
<dbReference type="EMBL" id="JACIDT010000012">
    <property type="protein sequence ID" value="MBB3927431.1"/>
    <property type="molecule type" value="Genomic_DNA"/>
</dbReference>
<dbReference type="GO" id="GO:0016747">
    <property type="term" value="F:acyltransferase activity, transferring groups other than amino-acyl groups"/>
    <property type="evidence" value="ECO:0007669"/>
    <property type="project" value="InterPro"/>
</dbReference>
<proteinExistence type="predicted"/>
<dbReference type="InterPro" id="IPR000182">
    <property type="entry name" value="GNAT_dom"/>
</dbReference>